<sequence>MKIEAIVGSNKKLSYNRKLLQFISKHFTDDEIHINEIKDIPMFNENYPTGNDDNYDPELITELAKRLTEADAIIIGCPEYNHSVPSALKSVIEWLSYRIHPLSGKPVMIVGASIHPQGSSRSQTHLREILDSPGVNAEVFPGNEFFLGTAKKSFDENGDLINPGTVAFLEKCFSGFRLYSEEIHKFK</sequence>
<dbReference type="PANTHER" id="PTHR30543:SF21">
    <property type="entry name" value="NAD(P)H-DEPENDENT FMN REDUCTASE LOT6"/>
    <property type="match status" value="1"/>
</dbReference>
<evidence type="ECO:0000313" key="3">
    <source>
        <dbReference type="Proteomes" id="UP000187499"/>
    </source>
</evidence>
<accession>A0A1P8Q1R6</accession>
<dbReference type="STRING" id="1847728.BTM29_03985"/>
<dbReference type="OrthoDB" id="9812295at2"/>
<organism evidence="2 3">
    <name type="scientific">Companilactobacillus allii</name>
    <dbReference type="NCBI Taxonomy" id="1847728"/>
    <lineage>
        <taxon>Bacteria</taxon>
        <taxon>Bacillati</taxon>
        <taxon>Bacillota</taxon>
        <taxon>Bacilli</taxon>
        <taxon>Lactobacillales</taxon>
        <taxon>Lactobacillaceae</taxon>
        <taxon>Companilactobacillus</taxon>
    </lineage>
</organism>
<dbReference type="RefSeq" id="WP_076614271.1">
    <property type="nucleotide sequence ID" value="NZ_CP019323.1"/>
</dbReference>
<evidence type="ECO:0000313" key="2">
    <source>
        <dbReference type="EMBL" id="APX71767.1"/>
    </source>
</evidence>
<dbReference type="InterPro" id="IPR005025">
    <property type="entry name" value="FMN_Rdtase-like_dom"/>
</dbReference>
<dbReference type="KEGG" id="lalw:BTM29_03985"/>
<dbReference type="GO" id="GO:0010181">
    <property type="term" value="F:FMN binding"/>
    <property type="evidence" value="ECO:0007669"/>
    <property type="project" value="TreeGrafter"/>
</dbReference>
<feature type="domain" description="NADPH-dependent FMN reductase-like" evidence="1">
    <location>
        <begin position="1"/>
        <end position="150"/>
    </location>
</feature>
<reference evidence="3" key="1">
    <citation type="submission" date="2016-12" db="EMBL/GenBank/DDBJ databases">
        <authorList>
            <person name="Jung M.Y."/>
            <person name="Lee S.H."/>
        </authorList>
    </citation>
    <scope>NUCLEOTIDE SEQUENCE [LARGE SCALE GENOMIC DNA]</scope>
    <source>
        <strain evidence="3">WiKim39</strain>
    </source>
</reference>
<keyword evidence="3" id="KW-1185">Reference proteome</keyword>
<dbReference type="GO" id="GO:0005829">
    <property type="term" value="C:cytosol"/>
    <property type="evidence" value="ECO:0007669"/>
    <property type="project" value="TreeGrafter"/>
</dbReference>
<dbReference type="InterPro" id="IPR029039">
    <property type="entry name" value="Flavoprotein-like_sf"/>
</dbReference>
<dbReference type="PANTHER" id="PTHR30543">
    <property type="entry name" value="CHROMATE REDUCTASE"/>
    <property type="match status" value="1"/>
</dbReference>
<name>A0A1P8Q1R6_9LACO</name>
<evidence type="ECO:0000259" key="1">
    <source>
        <dbReference type="Pfam" id="PF03358"/>
    </source>
</evidence>
<protein>
    <submittedName>
        <fullName evidence="2">NADPH-dependent FMN reductase</fullName>
    </submittedName>
</protein>
<dbReference type="Pfam" id="PF03358">
    <property type="entry name" value="FMN_red"/>
    <property type="match status" value="1"/>
</dbReference>
<gene>
    <name evidence="2" type="ORF">BTM29_03985</name>
</gene>
<dbReference type="Gene3D" id="3.40.50.360">
    <property type="match status" value="1"/>
</dbReference>
<dbReference type="InterPro" id="IPR050712">
    <property type="entry name" value="NAD(P)H-dep_reductase"/>
</dbReference>
<dbReference type="GO" id="GO:0016491">
    <property type="term" value="F:oxidoreductase activity"/>
    <property type="evidence" value="ECO:0007669"/>
    <property type="project" value="InterPro"/>
</dbReference>
<proteinExistence type="predicted"/>
<dbReference type="EMBL" id="CP019323">
    <property type="protein sequence ID" value="APX71767.1"/>
    <property type="molecule type" value="Genomic_DNA"/>
</dbReference>
<dbReference type="Proteomes" id="UP000187499">
    <property type="component" value="Chromosome"/>
</dbReference>
<dbReference type="SUPFAM" id="SSF52218">
    <property type="entry name" value="Flavoproteins"/>
    <property type="match status" value="1"/>
</dbReference>
<dbReference type="AlphaFoldDB" id="A0A1P8Q1R6"/>